<dbReference type="Proteomes" id="UP001157006">
    <property type="component" value="Chromosome 2"/>
</dbReference>
<name>A0AAV0ZG06_VICFA</name>
<proteinExistence type="predicted"/>
<dbReference type="EMBL" id="OX451737">
    <property type="protein sequence ID" value="CAI8596751.1"/>
    <property type="molecule type" value="Genomic_DNA"/>
</dbReference>
<keyword evidence="2" id="KW-1185">Reference proteome</keyword>
<accession>A0AAV0ZG06</accession>
<protein>
    <submittedName>
        <fullName evidence="1">Uncharacterized protein</fullName>
    </submittedName>
</protein>
<gene>
    <name evidence="1" type="ORF">VFH_II049760</name>
</gene>
<sequence length="200" mass="23634">MFSGNSTNYNNPSINSNYNKSSLSSETFPNYDISFPHYEDEEEDVTEIDQVNSSKYWNVNVINEMGHISNTRYAHFVVDEDGEDKRLILLSTGKKWRGVQCLFSKYYKWDFKLEENLTNSPKGTNARNRKQLKIPRTLGSKSMARKRHKWELRYGRTYSRREMNSVTQLFLLHVQEKLEAAFEKVFGKEHPNILVVWDFE</sequence>
<organism evidence="1 2">
    <name type="scientific">Vicia faba</name>
    <name type="common">Broad bean</name>
    <name type="synonym">Faba vulgaris</name>
    <dbReference type="NCBI Taxonomy" id="3906"/>
    <lineage>
        <taxon>Eukaryota</taxon>
        <taxon>Viridiplantae</taxon>
        <taxon>Streptophyta</taxon>
        <taxon>Embryophyta</taxon>
        <taxon>Tracheophyta</taxon>
        <taxon>Spermatophyta</taxon>
        <taxon>Magnoliopsida</taxon>
        <taxon>eudicotyledons</taxon>
        <taxon>Gunneridae</taxon>
        <taxon>Pentapetalae</taxon>
        <taxon>rosids</taxon>
        <taxon>fabids</taxon>
        <taxon>Fabales</taxon>
        <taxon>Fabaceae</taxon>
        <taxon>Papilionoideae</taxon>
        <taxon>50 kb inversion clade</taxon>
        <taxon>NPAAA clade</taxon>
        <taxon>Hologalegina</taxon>
        <taxon>IRL clade</taxon>
        <taxon>Fabeae</taxon>
        <taxon>Vicia</taxon>
    </lineage>
</organism>
<reference evidence="1 2" key="1">
    <citation type="submission" date="2023-01" db="EMBL/GenBank/DDBJ databases">
        <authorList>
            <person name="Kreplak J."/>
        </authorList>
    </citation>
    <scope>NUCLEOTIDE SEQUENCE [LARGE SCALE GENOMIC DNA]</scope>
</reference>
<evidence type="ECO:0000313" key="1">
    <source>
        <dbReference type="EMBL" id="CAI8596751.1"/>
    </source>
</evidence>
<dbReference type="AlphaFoldDB" id="A0AAV0ZG06"/>
<evidence type="ECO:0000313" key="2">
    <source>
        <dbReference type="Proteomes" id="UP001157006"/>
    </source>
</evidence>